<dbReference type="Gene3D" id="3.30.390.10">
    <property type="entry name" value="Enolase-like, N-terminal domain"/>
    <property type="match status" value="1"/>
</dbReference>
<proteinExistence type="inferred from homology"/>
<evidence type="ECO:0000256" key="6">
    <source>
        <dbReference type="ARBA" id="ARBA00023211"/>
    </source>
</evidence>
<dbReference type="InterPro" id="IPR029065">
    <property type="entry name" value="Enolase_C-like"/>
</dbReference>
<dbReference type="PROSITE" id="PS51257">
    <property type="entry name" value="PROKAR_LIPOPROTEIN"/>
    <property type="match status" value="1"/>
</dbReference>
<keyword evidence="4" id="KW-0479">Metal-binding</keyword>
<dbReference type="InterPro" id="IPR013370">
    <property type="entry name" value="Chloromuconate_cycloisomerase"/>
</dbReference>
<dbReference type="EMBL" id="JBHSNO010000005">
    <property type="protein sequence ID" value="MFC5589418.1"/>
    <property type="molecule type" value="Genomic_DNA"/>
</dbReference>
<evidence type="ECO:0000256" key="2">
    <source>
        <dbReference type="ARBA" id="ARBA00005211"/>
    </source>
</evidence>
<dbReference type="InterPro" id="IPR013341">
    <property type="entry name" value="Mandelate_racemase_N_dom"/>
</dbReference>
<evidence type="ECO:0000313" key="10">
    <source>
        <dbReference type="Proteomes" id="UP001596109"/>
    </source>
</evidence>
<feature type="domain" description="Mandelate racemase/muconate lactonizing enzyme C-terminal" evidence="8">
    <location>
        <begin position="148"/>
        <end position="242"/>
    </location>
</feature>
<dbReference type="SMART" id="SM00922">
    <property type="entry name" value="MR_MLE"/>
    <property type="match status" value="1"/>
</dbReference>
<name>A0ABW0TKV8_9BACL</name>
<dbReference type="SFLD" id="SFLDG01258">
    <property type="entry name" value="(chloro)muconate_cycloisomeras"/>
    <property type="match status" value="1"/>
</dbReference>
<protein>
    <submittedName>
        <fullName evidence="9">Muconate cycloisomerase family protein</fullName>
    </submittedName>
</protein>
<comment type="similarity">
    <text evidence="3">Belongs to the mandelate racemase/muconate lactonizing enzyme family.</text>
</comment>
<sequence length="380" mass="41189">MKIHSLDVHIVDLPTIRPHHLAMHTIVNQTIVLACVKSEDGIEGWAEVATIGGASYAEESPEAIKFNTEKYIKPLIIGKNPANFGAISYLISQNVVGNYYAKALVEAAIIDLAAKALNIPSYELFGGQVHTSLPVAWTLASGDTGKDIEEAKECLAAKRHNIFKLKIGMGDPKKNVQHVLKIKEAVGDQASVRVDVNQAWDEVTSLYCIEALEAGGIDLIEQPLIHWNHEGMARLADRFKVPIMVDEGLGHIQGAHHIAKQRAGNVFALKVGKAGGLIATKKTAAIAEASGIPLYGGTMIESSLGTAICAQLYSTIPEIAFGTELFGPLLFKDTITTNAIEYENFEIKIPQGPGFGMTIDKEKVRHYSRDAQYSTATSHR</sequence>
<dbReference type="PANTHER" id="PTHR48073">
    <property type="entry name" value="O-SUCCINYLBENZOATE SYNTHASE-RELATED"/>
    <property type="match status" value="1"/>
</dbReference>
<dbReference type="InterPro" id="IPR013342">
    <property type="entry name" value="Mandelate_racemase_C"/>
</dbReference>
<keyword evidence="10" id="KW-1185">Reference proteome</keyword>
<dbReference type="SUPFAM" id="SSF51604">
    <property type="entry name" value="Enolase C-terminal domain-like"/>
    <property type="match status" value="1"/>
</dbReference>
<organism evidence="9 10">
    <name type="scientific">Sporosarcina soli</name>
    <dbReference type="NCBI Taxonomy" id="334736"/>
    <lineage>
        <taxon>Bacteria</taxon>
        <taxon>Bacillati</taxon>
        <taxon>Bacillota</taxon>
        <taxon>Bacilli</taxon>
        <taxon>Bacillales</taxon>
        <taxon>Caryophanaceae</taxon>
        <taxon>Sporosarcina</taxon>
    </lineage>
</organism>
<dbReference type="Pfam" id="PF02746">
    <property type="entry name" value="MR_MLE_N"/>
    <property type="match status" value="1"/>
</dbReference>
<accession>A0ABW0TKV8</accession>
<evidence type="ECO:0000256" key="5">
    <source>
        <dbReference type="ARBA" id="ARBA00022797"/>
    </source>
</evidence>
<dbReference type="SUPFAM" id="SSF54826">
    <property type="entry name" value="Enolase N-terminal domain-like"/>
    <property type="match status" value="1"/>
</dbReference>
<evidence type="ECO:0000259" key="8">
    <source>
        <dbReference type="SMART" id="SM00922"/>
    </source>
</evidence>
<dbReference type="PANTHER" id="PTHR48073:SF2">
    <property type="entry name" value="O-SUCCINYLBENZOATE SYNTHASE"/>
    <property type="match status" value="1"/>
</dbReference>
<gene>
    <name evidence="9" type="ORF">ACFPRA_11000</name>
</gene>
<dbReference type="Pfam" id="PF13378">
    <property type="entry name" value="MR_MLE_C"/>
    <property type="match status" value="1"/>
</dbReference>
<dbReference type="Gene3D" id="3.20.20.120">
    <property type="entry name" value="Enolase-like C-terminal domain"/>
    <property type="match status" value="1"/>
</dbReference>
<dbReference type="InterPro" id="IPR029017">
    <property type="entry name" value="Enolase-like_N"/>
</dbReference>
<comment type="pathway">
    <text evidence="2">Aromatic compound metabolism.</text>
</comment>
<comment type="cofactor">
    <cofactor evidence="1">
        <name>Mn(2+)</name>
        <dbReference type="ChEBI" id="CHEBI:29035"/>
    </cofactor>
</comment>
<dbReference type="CDD" id="cd03318">
    <property type="entry name" value="MLE"/>
    <property type="match status" value="1"/>
</dbReference>
<dbReference type="Proteomes" id="UP001596109">
    <property type="component" value="Unassembled WGS sequence"/>
</dbReference>
<comment type="caution">
    <text evidence="9">The sequence shown here is derived from an EMBL/GenBank/DDBJ whole genome shotgun (WGS) entry which is preliminary data.</text>
</comment>
<keyword evidence="5" id="KW-0058">Aromatic hydrocarbons catabolism</keyword>
<evidence type="ECO:0000256" key="7">
    <source>
        <dbReference type="ARBA" id="ARBA00023235"/>
    </source>
</evidence>
<keyword evidence="6" id="KW-0464">Manganese</keyword>
<dbReference type="InterPro" id="IPR036849">
    <property type="entry name" value="Enolase-like_C_sf"/>
</dbReference>
<reference evidence="10" key="1">
    <citation type="journal article" date="2019" name="Int. J. Syst. Evol. Microbiol.">
        <title>The Global Catalogue of Microorganisms (GCM) 10K type strain sequencing project: providing services to taxonomists for standard genome sequencing and annotation.</title>
        <authorList>
            <consortium name="The Broad Institute Genomics Platform"/>
            <consortium name="The Broad Institute Genome Sequencing Center for Infectious Disease"/>
            <person name="Wu L."/>
            <person name="Ma J."/>
        </authorList>
    </citation>
    <scope>NUCLEOTIDE SEQUENCE [LARGE SCALE GENOMIC DNA]</scope>
    <source>
        <strain evidence="10">CGMCC 4.1434</strain>
    </source>
</reference>
<keyword evidence="7" id="KW-0413">Isomerase</keyword>
<dbReference type="SFLD" id="SFLDG00180">
    <property type="entry name" value="muconate_cycloisomerase"/>
    <property type="match status" value="1"/>
</dbReference>
<evidence type="ECO:0000313" key="9">
    <source>
        <dbReference type="EMBL" id="MFC5589418.1"/>
    </source>
</evidence>
<evidence type="ECO:0000256" key="3">
    <source>
        <dbReference type="ARBA" id="ARBA00008031"/>
    </source>
</evidence>
<dbReference type="SFLD" id="SFLDS00001">
    <property type="entry name" value="Enolase"/>
    <property type="match status" value="1"/>
</dbReference>
<evidence type="ECO:0000256" key="1">
    <source>
        <dbReference type="ARBA" id="ARBA00001936"/>
    </source>
</evidence>
<dbReference type="NCBIfam" id="TIGR02534">
    <property type="entry name" value="mucon_cyclo"/>
    <property type="match status" value="1"/>
</dbReference>
<evidence type="ECO:0000256" key="4">
    <source>
        <dbReference type="ARBA" id="ARBA00022723"/>
    </source>
</evidence>
<dbReference type="RefSeq" id="WP_381434066.1">
    <property type="nucleotide sequence ID" value="NZ_JBHSNO010000005.1"/>
</dbReference>